<comment type="caution">
    <text evidence="2">The sequence shown here is derived from an EMBL/GenBank/DDBJ whole genome shotgun (WGS) entry which is preliminary data.</text>
</comment>
<evidence type="ECO:0000313" key="3">
    <source>
        <dbReference type="Proteomes" id="UP000050535"/>
    </source>
</evidence>
<feature type="compositionally biased region" description="Basic and acidic residues" evidence="1">
    <location>
        <begin position="12"/>
        <end position="23"/>
    </location>
</feature>
<evidence type="ECO:0000313" key="2">
    <source>
        <dbReference type="EMBL" id="KPN29036.1"/>
    </source>
</evidence>
<name>A0A0P7FR79_9EURY</name>
<dbReference type="STRING" id="699431.SY89_03270"/>
<dbReference type="EMBL" id="LGUC01000002">
    <property type="protein sequence ID" value="KPN29036.1"/>
    <property type="molecule type" value="Genomic_DNA"/>
</dbReference>
<evidence type="ECO:0008006" key="4">
    <source>
        <dbReference type="Google" id="ProtNLM"/>
    </source>
</evidence>
<accession>A0A0P7FR79</accession>
<gene>
    <name evidence="2" type="ORF">SY89_03270</name>
</gene>
<proteinExistence type="predicted"/>
<dbReference type="Proteomes" id="UP000050535">
    <property type="component" value="Unassembled WGS sequence"/>
</dbReference>
<evidence type="ECO:0000256" key="1">
    <source>
        <dbReference type="SAM" id="MobiDB-lite"/>
    </source>
</evidence>
<reference evidence="3" key="1">
    <citation type="submission" date="2013-11" db="EMBL/GenBank/DDBJ databases">
        <authorList>
            <person name="Hoang H.T."/>
            <person name="Killian M.L."/>
            <person name="Madson D.M."/>
            <person name="Arruda P.H.E."/>
            <person name="Sun D."/>
            <person name="Schwartz K.J."/>
            <person name="Yoon K."/>
        </authorList>
    </citation>
    <scope>NUCLEOTIDE SEQUENCE [LARGE SCALE GENOMIC DNA]</scope>
    <source>
        <strain evidence="3">CDK2</strain>
    </source>
</reference>
<sequence length="89" mass="10126">MVAQTRPPETQMVRDFESSDEGKTVVTADGDEVGTIEQIDKNMAHVKPKGSLSRSVRRRLGWAEKDQDMYEITHSRVAQISDDEVHLRE</sequence>
<keyword evidence="3" id="KW-1185">Reference proteome</keyword>
<dbReference type="AlphaFoldDB" id="A0A0P7FR79"/>
<protein>
    <recommendedName>
        <fullName evidence="4">PRC-barrel domain-containing protein</fullName>
    </recommendedName>
</protein>
<organism evidence="2 3">
    <name type="scientific">Halolamina pelagica</name>
    <dbReference type="NCBI Taxonomy" id="699431"/>
    <lineage>
        <taxon>Archaea</taxon>
        <taxon>Methanobacteriati</taxon>
        <taxon>Methanobacteriota</taxon>
        <taxon>Stenosarchaea group</taxon>
        <taxon>Halobacteria</taxon>
        <taxon>Halobacteriales</taxon>
        <taxon>Haloferacaceae</taxon>
    </lineage>
</organism>
<feature type="region of interest" description="Disordered" evidence="1">
    <location>
        <begin position="1"/>
        <end position="24"/>
    </location>
</feature>